<dbReference type="EMBL" id="UGTL01000001">
    <property type="protein sequence ID" value="SUB85544.1"/>
    <property type="molecule type" value="Genomic_DNA"/>
</dbReference>
<dbReference type="AlphaFoldDB" id="A0A379DZN3"/>
<evidence type="ECO:0000313" key="2">
    <source>
        <dbReference type="Proteomes" id="UP000254072"/>
    </source>
</evidence>
<evidence type="ECO:0000313" key="1">
    <source>
        <dbReference type="EMBL" id="SUB85544.1"/>
    </source>
</evidence>
<dbReference type="GeneID" id="91082464"/>
<protein>
    <submittedName>
        <fullName evidence="1">Uncharacterized protein</fullName>
    </submittedName>
</protein>
<gene>
    <name evidence="1" type="ORF">NCTC11157_01271</name>
</gene>
<dbReference type="RefSeq" id="WP_025064831.1">
    <property type="nucleotide sequence ID" value="NZ_UGTL01000001.1"/>
</dbReference>
<proteinExistence type="predicted"/>
<accession>A0A379DZN3</accession>
<sequence length="69" mass="7626">MEVFKKQSENLCLQPEDLRAIRGGSAENLTSNNHESEASFPCTVRETDGSTRTKQVSSVQECLEFAGMC</sequence>
<dbReference type="OrthoDB" id="1074610at2"/>
<organism evidence="1 2">
    <name type="scientific">Prevotella disiens</name>
    <dbReference type="NCBI Taxonomy" id="28130"/>
    <lineage>
        <taxon>Bacteria</taxon>
        <taxon>Pseudomonadati</taxon>
        <taxon>Bacteroidota</taxon>
        <taxon>Bacteroidia</taxon>
        <taxon>Bacteroidales</taxon>
        <taxon>Prevotellaceae</taxon>
        <taxon>Prevotella</taxon>
    </lineage>
</organism>
<dbReference type="Proteomes" id="UP000254072">
    <property type="component" value="Unassembled WGS sequence"/>
</dbReference>
<reference evidence="1 2" key="1">
    <citation type="submission" date="2018-06" db="EMBL/GenBank/DDBJ databases">
        <authorList>
            <consortium name="Pathogen Informatics"/>
            <person name="Doyle S."/>
        </authorList>
    </citation>
    <scope>NUCLEOTIDE SEQUENCE [LARGE SCALE GENOMIC DNA]</scope>
    <source>
        <strain evidence="1 2">NCTC11157</strain>
    </source>
</reference>
<name>A0A379DZN3_9BACT</name>